<evidence type="ECO:0000256" key="7">
    <source>
        <dbReference type="PROSITE-ProRule" id="PRU00192"/>
    </source>
</evidence>
<feature type="domain" description="SH3" evidence="9">
    <location>
        <begin position="181"/>
        <end position="240"/>
    </location>
</feature>
<evidence type="ECO:0000256" key="5">
    <source>
        <dbReference type="ARBA" id="ARBA00023038"/>
    </source>
</evidence>
<proteinExistence type="predicted"/>
<evidence type="ECO:0000256" key="4">
    <source>
        <dbReference type="ARBA" id="ARBA00022833"/>
    </source>
</evidence>
<organism evidence="11">
    <name type="scientific">Myxobolus squamalis</name>
    <name type="common">Myxosporean</name>
    <dbReference type="NCBI Taxonomy" id="59785"/>
    <lineage>
        <taxon>Eukaryota</taxon>
        <taxon>Metazoa</taxon>
        <taxon>Cnidaria</taxon>
        <taxon>Myxozoa</taxon>
        <taxon>Myxosporea</taxon>
        <taxon>Bivalvulida</taxon>
        <taxon>Platysporina</taxon>
        <taxon>Myxobolidae</taxon>
        <taxon>Myxobolus</taxon>
    </lineage>
</organism>
<dbReference type="PROSITE" id="PS00478">
    <property type="entry name" value="LIM_DOMAIN_1"/>
    <property type="match status" value="1"/>
</dbReference>
<dbReference type="AlphaFoldDB" id="A0A6B2FYH3"/>
<dbReference type="SUPFAM" id="SSF50044">
    <property type="entry name" value="SH3-domain"/>
    <property type="match status" value="1"/>
</dbReference>
<evidence type="ECO:0000313" key="11">
    <source>
        <dbReference type="EMBL" id="NDJ96417.1"/>
    </source>
</evidence>
<keyword evidence="3" id="KW-0677">Repeat</keyword>
<keyword evidence="1 7" id="KW-0728">SH3 domain</keyword>
<dbReference type="SUPFAM" id="SSF57716">
    <property type="entry name" value="Glucocorticoid receptor-like (DNA-binding domain)"/>
    <property type="match status" value="1"/>
</dbReference>
<name>A0A6B2FYH3_MYXSQ</name>
<feature type="region of interest" description="Disordered" evidence="8">
    <location>
        <begin position="75"/>
        <end position="182"/>
    </location>
</feature>
<dbReference type="Gene3D" id="2.30.30.40">
    <property type="entry name" value="SH3 Domains"/>
    <property type="match status" value="1"/>
</dbReference>
<accession>A0A6B2FYH3</accession>
<dbReference type="SMART" id="SM00132">
    <property type="entry name" value="LIM"/>
    <property type="match status" value="1"/>
</dbReference>
<dbReference type="InterPro" id="IPR001781">
    <property type="entry name" value="Znf_LIM"/>
</dbReference>
<dbReference type="Gene3D" id="2.10.110.10">
    <property type="entry name" value="Cysteine Rich Protein"/>
    <property type="match status" value="1"/>
</dbReference>
<dbReference type="InterPro" id="IPR051759">
    <property type="entry name" value="LIM-SH3_domain_protein"/>
</dbReference>
<feature type="domain" description="LIM zinc-binding" evidence="10">
    <location>
        <begin position="18"/>
        <end position="78"/>
    </location>
</feature>
<dbReference type="EMBL" id="GHBR01001032">
    <property type="protein sequence ID" value="NDJ96417.1"/>
    <property type="molecule type" value="Transcribed_RNA"/>
</dbReference>
<dbReference type="PANTHER" id="PTHR46218">
    <property type="entry name" value="LASP"/>
    <property type="match status" value="1"/>
</dbReference>
<protein>
    <submittedName>
        <fullName evidence="11">LIM and SH3 domain protein 1 (Trinotate prediction)</fullName>
    </submittedName>
</protein>
<evidence type="ECO:0000259" key="10">
    <source>
        <dbReference type="PROSITE" id="PS50023"/>
    </source>
</evidence>
<sequence length="240" mass="26652">MLRLFPRPTVVFPEIQNESCAKCSKTVYPVERLSFLDKIWHKSCFSCTECEIVLTTKNAKGFEKNPYCSTHYPKLKPTVTPDDPKVAAARKAQNTISNVNYKSISKTPGPAGHNPTSHGDFSSKQDSKDQSSLSNVGRGESRERSGSIPADKDTGSRDNTSQFKPPKRSTSLNQEESDDTKANPKYVCISSYESTKDDELTVTENDIIFVERVFDDGWASAQIMKTGKIGLIPFNVLEKA</sequence>
<dbReference type="GO" id="GO:0051015">
    <property type="term" value="F:actin filament binding"/>
    <property type="evidence" value="ECO:0007669"/>
    <property type="project" value="TreeGrafter"/>
</dbReference>
<dbReference type="Pfam" id="PF00412">
    <property type="entry name" value="LIM"/>
    <property type="match status" value="1"/>
</dbReference>
<keyword evidence="4 6" id="KW-0862">Zinc</keyword>
<dbReference type="Pfam" id="PF00018">
    <property type="entry name" value="SH3_1"/>
    <property type="match status" value="1"/>
</dbReference>
<evidence type="ECO:0000256" key="1">
    <source>
        <dbReference type="ARBA" id="ARBA00022443"/>
    </source>
</evidence>
<dbReference type="SMART" id="SM00326">
    <property type="entry name" value="SH3"/>
    <property type="match status" value="1"/>
</dbReference>
<dbReference type="PROSITE" id="PS50023">
    <property type="entry name" value="LIM_DOMAIN_2"/>
    <property type="match status" value="1"/>
</dbReference>
<keyword evidence="5 6" id="KW-0440">LIM domain</keyword>
<dbReference type="PANTHER" id="PTHR46218:SF4">
    <property type="entry name" value="LIM AND SH3 DOMAIN PROTEIN LASP"/>
    <property type="match status" value="1"/>
</dbReference>
<feature type="compositionally biased region" description="Basic and acidic residues" evidence="8">
    <location>
        <begin position="139"/>
        <end position="156"/>
    </location>
</feature>
<reference evidence="11" key="1">
    <citation type="submission" date="2018-11" db="EMBL/GenBank/DDBJ databases">
        <title>Myxobolus squamalis genome and transcriptome.</title>
        <authorList>
            <person name="Yahalomi D."/>
            <person name="Atkinson S.D."/>
            <person name="Neuhof M."/>
            <person name="Chang E.S."/>
            <person name="Philippe H."/>
            <person name="Cartwright P."/>
            <person name="Bartholomew J.L."/>
            <person name="Huchon D."/>
        </authorList>
    </citation>
    <scope>NUCLEOTIDE SEQUENCE</scope>
    <source>
        <strain evidence="11">71B08</strain>
        <tissue evidence="11">Whole</tissue>
    </source>
</reference>
<evidence type="ECO:0000256" key="3">
    <source>
        <dbReference type="ARBA" id="ARBA00022737"/>
    </source>
</evidence>
<evidence type="ECO:0000256" key="2">
    <source>
        <dbReference type="ARBA" id="ARBA00022723"/>
    </source>
</evidence>
<dbReference type="GO" id="GO:0005925">
    <property type="term" value="C:focal adhesion"/>
    <property type="evidence" value="ECO:0007669"/>
    <property type="project" value="TreeGrafter"/>
</dbReference>
<dbReference type="InterPro" id="IPR001452">
    <property type="entry name" value="SH3_domain"/>
</dbReference>
<evidence type="ECO:0000256" key="6">
    <source>
        <dbReference type="PROSITE-ProRule" id="PRU00125"/>
    </source>
</evidence>
<dbReference type="PROSITE" id="PS50002">
    <property type="entry name" value="SH3"/>
    <property type="match status" value="1"/>
</dbReference>
<evidence type="ECO:0000256" key="8">
    <source>
        <dbReference type="SAM" id="MobiDB-lite"/>
    </source>
</evidence>
<dbReference type="GO" id="GO:0046872">
    <property type="term" value="F:metal ion binding"/>
    <property type="evidence" value="ECO:0007669"/>
    <property type="project" value="UniProtKB-KW"/>
</dbReference>
<feature type="compositionally biased region" description="Polar residues" evidence="8">
    <location>
        <begin position="157"/>
        <end position="174"/>
    </location>
</feature>
<dbReference type="InterPro" id="IPR036028">
    <property type="entry name" value="SH3-like_dom_sf"/>
</dbReference>
<evidence type="ECO:0000259" key="9">
    <source>
        <dbReference type="PROSITE" id="PS50002"/>
    </source>
</evidence>
<keyword evidence="2 6" id="KW-0479">Metal-binding</keyword>
<feature type="compositionally biased region" description="Polar residues" evidence="8">
    <location>
        <begin position="92"/>
        <end position="106"/>
    </location>
</feature>